<organism evidence="1 2">
    <name type="scientific">Novosphingobium rhizovicinum</name>
    <dbReference type="NCBI Taxonomy" id="3228928"/>
    <lineage>
        <taxon>Bacteria</taxon>
        <taxon>Pseudomonadati</taxon>
        <taxon>Pseudomonadota</taxon>
        <taxon>Alphaproteobacteria</taxon>
        <taxon>Sphingomonadales</taxon>
        <taxon>Sphingomonadaceae</taxon>
        <taxon>Novosphingobium</taxon>
    </lineage>
</organism>
<comment type="caution">
    <text evidence="1">The sequence shown here is derived from an EMBL/GenBank/DDBJ whole genome shotgun (WGS) entry which is preliminary data.</text>
</comment>
<accession>A0ABV3RCB3</accession>
<dbReference type="Proteomes" id="UP001556118">
    <property type="component" value="Unassembled WGS sequence"/>
</dbReference>
<sequence length="74" mass="8035">MDLNHQYFEHQLSLMRASAAGTRLARTRHLAAAGVTGYRISNHQSGIGAGAADGWVRSSQNLDLWIDRDLGIAS</sequence>
<gene>
    <name evidence="1" type="ORF">ABUH87_11070</name>
</gene>
<reference evidence="1 2" key="1">
    <citation type="submission" date="2024-06" db="EMBL/GenBank/DDBJ databases">
        <title>Novosphingobium rhizovicinus M1R2S20.</title>
        <authorList>
            <person name="Sun J.-Q."/>
        </authorList>
    </citation>
    <scope>NUCLEOTIDE SEQUENCE [LARGE SCALE GENOMIC DNA]</scope>
    <source>
        <strain evidence="1 2">M1R2S20</strain>
    </source>
</reference>
<evidence type="ECO:0000313" key="2">
    <source>
        <dbReference type="Proteomes" id="UP001556118"/>
    </source>
</evidence>
<proteinExistence type="predicted"/>
<dbReference type="EMBL" id="JBFNXR010000042">
    <property type="protein sequence ID" value="MEW9855690.1"/>
    <property type="molecule type" value="Genomic_DNA"/>
</dbReference>
<evidence type="ECO:0000313" key="1">
    <source>
        <dbReference type="EMBL" id="MEW9855690.1"/>
    </source>
</evidence>
<name>A0ABV3RCB3_9SPHN</name>
<dbReference type="RefSeq" id="WP_367773510.1">
    <property type="nucleotide sequence ID" value="NZ_JBFNXR010000042.1"/>
</dbReference>
<protein>
    <submittedName>
        <fullName evidence="1">Uncharacterized protein</fullName>
    </submittedName>
</protein>
<keyword evidence="2" id="KW-1185">Reference proteome</keyword>